<dbReference type="AlphaFoldDB" id="A0A918GWI7"/>
<reference evidence="2" key="1">
    <citation type="journal article" date="2014" name="Int. J. Syst. Evol. Microbiol.">
        <title>Complete genome sequence of Corynebacterium casei LMG S-19264T (=DSM 44701T), isolated from a smear-ripened cheese.</title>
        <authorList>
            <consortium name="US DOE Joint Genome Institute (JGI-PGF)"/>
            <person name="Walter F."/>
            <person name="Albersmeier A."/>
            <person name="Kalinowski J."/>
            <person name="Ruckert C."/>
        </authorList>
    </citation>
    <scope>NUCLEOTIDE SEQUENCE</scope>
    <source>
        <strain evidence="2">JCM 3172</strain>
    </source>
</reference>
<comment type="caution">
    <text evidence="2">The sequence shown here is derived from an EMBL/GenBank/DDBJ whole genome shotgun (WGS) entry which is preliminary data.</text>
</comment>
<sequence>MKHRAFPCTSQRLGPNVGRRRDDVTHPRSRMTPLRPDRPRRIPRRARDRARTLALLLLVTATAFTAAVPAVATEIPKAPGHRLVDAYRGAPAIPRPVPADAPPQHPHLAPNGRSGMHADAAGSGTHPYSGPLGRDPAVTSAQIAPVGGECATATFDSAGRLLTVCGTFTGFLLKLLDPRTLDTLAEYKLPQRSSTVEAVTRLDFSKIFKDTSGGAYFYLDDRDRVVLADSRQHVLRIAHNQGADGAWRFTVEDDWDLTAHVPHDCVSWTNLFPSGVCDPVTSVMPDWQGRIWWVTRLGRVGTVHPGTGAIRSLRLPGEEIQNSFSVAEDGVSIVSDHALYSFRAAPDGTPVVQWRQAYDRGTGTKPGSVNQGSGTTPDLFGQGGERYVAITDNADDRMNVLVYRRGTDVSADRRLVCTVPVFTPGASTTDNSLISWGNSLVVENNYGYENPLSLTFGRSVTGGVTRIDVRPDGSGCDTVWDSAIRSPSTVPKLSTANGLLYFYEKEPNALGIDAWYLTAVDFRTGERRWQRLTGTGPAYDNNWAPITIGPDGTAYIGVFNGIVAVRDQG</sequence>
<feature type="region of interest" description="Disordered" evidence="1">
    <location>
        <begin position="1"/>
        <end position="42"/>
    </location>
</feature>
<dbReference type="Proteomes" id="UP000619486">
    <property type="component" value="Unassembled WGS sequence"/>
</dbReference>
<protein>
    <submittedName>
        <fullName evidence="2">Uncharacterized protein</fullName>
    </submittedName>
</protein>
<feature type="compositionally biased region" description="Pro residues" evidence="1">
    <location>
        <begin position="94"/>
        <end position="105"/>
    </location>
</feature>
<dbReference type="EMBL" id="BMQQ01000001">
    <property type="protein sequence ID" value="GGT15206.1"/>
    <property type="molecule type" value="Genomic_DNA"/>
</dbReference>
<reference evidence="2" key="2">
    <citation type="submission" date="2020-09" db="EMBL/GenBank/DDBJ databases">
        <authorList>
            <person name="Sun Q."/>
            <person name="Ohkuma M."/>
        </authorList>
    </citation>
    <scope>NUCLEOTIDE SEQUENCE</scope>
    <source>
        <strain evidence="2">JCM 3172</strain>
    </source>
</reference>
<keyword evidence="3" id="KW-1185">Reference proteome</keyword>
<proteinExistence type="predicted"/>
<evidence type="ECO:0000313" key="3">
    <source>
        <dbReference type="Proteomes" id="UP000619486"/>
    </source>
</evidence>
<feature type="compositionally biased region" description="Polar residues" evidence="1">
    <location>
        <begin position="365"/>
        <end position="376"/>
    </location>
</feature>
<gene>
    <name evidence="2" type="ORF">GCM10014713_04970</name>
</gene>
<accession>A0A918GWI7</accession>
<evidence type="ECO:0000256" key="1">
    <source>
        <dbReference type="SAM" id="MobiDB-lite"/>
    </source>
</evidence>
<evidence type="ECO:0000313" key="2">
    <source>
        <dbReference type="EMBL" id="GGT15206.1"/>
    </source>
</evidence>
<organism evidence="2 3">
    <name type="scientific">Streptomyces purpureus</name>
    <dbReference type="NCBI Taxonomy" id="1951"/>
    <lineage>
        <taxon>Bacteria</taxon>
        <taxon>Bacillati</taxon>
        <taxon>Actinomycetota</taxon>
        <taxon>Actinomycetes</taxon>
        <taxon>Kitasatosporales</taxon>
        <taxon>Streptomycetaceae</taxon>
        <taxon>Streptomyces</taxon>
    </lineage>
</organism>
<name>A0A918GWI7_9ACTN</name>
<feature type="region of interest" description="Disordered" evidence="1">
    <location>
        <begin position="361"/>
        <end position="381"/>
    </location>
</feature>
<feature type="region of interest" description="Disordered" evidence="1">
    <location>
        <begin position="94"/>
        <end position="136"/>
    </location>
</feature>